<name>R4WN63_9BURK</name>
<dbReference type="HOGENOM" id="CLU_2664010_0_0_4"/>
<dbReference type="PATRIC" id="fig|758793.3.peg.541"/>
<dbReference type="Proteomes" id="UP000013966">
    <property type="component" value="Chromosome 1"/>
</dbReference>
<proteinExistence type="predicted"/>
<sequence>MCGSGDAQCPRLFDLRMVKPITISEIDRKPLIDGRVPAYQYVNLVLDAVLRADTIDVSHDNRPVRHASRTRMLSS</sequence>
<evidence type="ECO:0000313" key="2">
    <source>
        <dbReference type="Proteomes" id="UP000013966"/>
    </source>
</evidence>
<gene>
    <name evidence="1" type="ORF">BRPE64_ACDS05410</name>
</gene>
<evidence type="ECO:0000313" key="1">
    <source>
        <dbReference type="EMBL" id="BAN22295.1"/>
    </source>
</evidence>
<reference evidence="1 2" key="1">
    <citation type="journal article" date="2013" name="Genome Announc.">
        <title>Complete Genome Sequence of Burkholderia sp. Strain RPE64, Bacterial Symbiont of the Bean Bug Riptortus pedestris.</title>
        <authorList>
            <person name="Shibata T.F."/>
            <person name="Maeda T."/>
            <person name="Nikoh N."/>
            <person name="Yamaguchi K."/>
            <person name="Oshima K."/>
            <person name="Hattori M."/>
            <person name="Nishiyama T."/>
            <person name="Hasebe M."/>
            <person name="Fukatsu T."/>
            <person name="Kikuchi Y."/>
            <person name="Shigenobu S."/>
        </authorList>
    </citation>
    <scope>NUCLEOTIDE SEQUENCE [LARGE SCALE GENOMIC DNA]</scope>
</reference>
<dbReference type="STRING" id="758793.BRPE64_ACDS05410"/>
<accession>R4WN63</accession>
<reference evidence="1 2" key="2">
    <citation type="journal article" date="2018" name="Int. J. Syst. Evol. Microbiol.">
        <title>Burkholderia insecticola sp. nov., a gut symbiotic bacterium of the bean bug Riptortus pedestris.</title>
        <authorList>
            <person name="Takeshita K."/>
            <person name="Tamaki H."/>
            <person name="Ohbayashi T."/>
            <person name="Meng X.-Y."/>
            <person name="Sone T."/>
            <person name="Mitani Y."/>
            <person name="Peeters C."/>
            <person name="Kikuchi Y."/>
            <person name="Vandamme P."/>
        </authorList>
    </citation>
    <scope>NUCLEOTIDE SEQUENCE [LARGE SCALE GENOMIC DNA]</scope>
    <source>
        <strain evidence="1">RPE64</strain>
    </source>
</reference>
<organism evidence="1 2">
    <name type="scientific">Caballeronia insecticola</name>
    <dbReference type="NCBI Taxonomy" id="758793"/>
    <lineage>
        <taxon>Bacteria</taxon>
        <taxon>Pseudomonadati</taxon>
        <taxon>Pseudomonadota</taxon>
        <taxon>Betaproteobacteria</taxon>
        <taxon>Burkholderiales</taxon>
        <taxon>Burkholderiaceae</taxon>
        <taxon>Caballeronia</taxon>
    </lineage>
</organism>
<dbReference type="KEGG" id="buo:BRPE64_ACDS05410"/>
<dbReference type="AlphaFoldDB" id="R4WN63"/>
<dbReference type="EMBL" id="AP013058">
    <property type="protein sequence ID" value="BAN22295.1"/>
    <property type="molecule type" value="Genomic_DNA"/>
</dbReference>
<protein>
    <submittedName>
        <fullName evidence="1">Uncharacterized protein</fullName>
    </submittedName>
</protein>
<keyword evidence="2" id="KW-1185">Reference proteome</keyword>